<accession>A0A9D4G5I6</accession>
<reference evidence="1" key="1">
    <citation type="journal article" date="2019" name="bioRxiv">
        <title>The Genome of the Zebra Mussel, Dreissena polymorpha: A Resource for Invasive Species Research.</title>
        <authorList>
            <person name="McCartney M.A."/>
            <person name="Auch B."/>
            <person name="Kono T."/>
            <person name="Mallez S."/>
            <person name="Zhang Y."/>
            <person name="Obille A."/>
            <person name="Becker A."/>
            <person name="Abrahante J.E."/>
            <person name="Garbe J."/>
            <person name="Badalamenti J.P."/>
            <person name="Herman A."/>
            <person name="Mangelson H."/>
            <person name="Liachko I."/>
            <person name="Sullivan S."/>
            <person name="Sone E.D."/>
            <person name="Koren S."/>
            <person name="Silverstein K.A.T."/>
            <person name="Beckman K.B."/>
            <person name="Gohl D.M."/>
        </authorList>
    </citation>
    <scope>NUCLEOTIDE SEQUENCE</scope>
    <source>
        <strain evidence="1">Duluth1</strain>
        <tissue evidence="1">Whole animal</tissue>
    </source>
</reference>
<evidence type="ECO:0000313" key="2">
    <source>
        <dbReference type="Proteomes" id="UP000828390"/>
    </source>
</evidence>
<name>A0A9D4G5I6_DREPO</name>
<sequence>MVPLEHLAAKLKHNGINENILIWIRSFISNRSQQVQVEGVHSNPSPVASGVLKAQF</sequence>
<gene>
    <name evidence="1" type="ORF">DPMN_137577</name>
</gene>
<dbReference type="Proteomes" id="UP000828390">
    <property type="component" value="Unassembled WGS sequence"/>
</dbReference>
<keyword evidence="2" id="KW-1185">Reference proteome</keyword>
<organism evidence="1 2">
    <name type="scientific">Dreissena polymorpha</name>
    <name type="common">Zebra mussel</name>
    <name type="synonym">Mytilus polymorpha</name>
    <dbReference type="NCBI Taxonomy" id="45954"/>
    <lineage>
        <taxon>Eukaryota</taxon>
        <taxon>Metazoa</taxon>
        <taxon>Spiralia</taxon>
        <taxon>Lophotrochozoa</taxon>
        <taxon>Mollusca</taxon>
        <taxon>Bivalvia</taxon>
        <taxon>Autobranchia</taxon>
        <taxon>Heteroconchia</taxon>
        <taxon>Euheterodonta</taxon>
        <taxon>Imparidentia</taxon>
        <taxon>Neoheterodontei</taxon>
        <taxon>Myida</taxon>
        <taxon>Dreissenoidea</taxon>
        <taxon>Dreissenidae</taxon>
        <taxon>Dreissena</taxon>
    </lineage>
</organism>
<comment type="caution">
    <text evidence="1">The sequence shown here is derived from an EMBL/GenBank/DDBJ whole genome shotgun (WGS) entry which is preliminary data.</text>
</comment>
<protein>
    <submittedName>
        <fullName evidence="1">Uncharacterized protein</fullName>
    </submittedName>
</protein>
<evidence type="ECO:0000313" key="1">
    <source>
        <dbReference type="EMBL" id="KAH3809216.1"/>
    </source>
</evidence>
<dbReference type="EMBL" id="JAIWYP010000006">
    <property type="protein sequence ID" value="KAH3809216.1"/>
    <property type="molecule type" value="Genomic_DNA"/>
</dbReference>
<dbReference type="AlphaFoldDB" id="A0A9D4G5I6"/>
<proteinExistence type="predicted"/>
<reference evidence="1" key="2">
    <citation type="submission" date="2020-11" db="EMBL/GenBank/DDBJ databases">
        <authorList>
            <person name="McCartney M.A."/>
            <person name="Auch B."/>
            <person name="Kono T."/>
            <person name="Mallez S."/>
            <person name="Becker A."/>
            <person name="Gohl D.M."/>
            <person name="Silverstein K.A.T."/>
            <person name="Koren S."/>
            <person name="Bechman K.B."/>
            <person name="Herman A."/>
            <person name="Abrahante J.E."/>
            <person name="Garbe J."/>
        </authorList>
    </citation>
    <scope>NUCLEOTIDE SEQUENCE</scope>
    <source>
        <strain evidence="1">Duluth1</strain>
        <tissue evidence="1">Whole animal</tissue>
    </source>
</reference>